<feature type="repeat" description="PPR" evidence="5">
    <location>
        <begin position="1211"/>
        <end position="1245"/>
    </location>
</feature>
<dbReference type="InterPro" id="IPR011990">
    <property type="entry name" value="TPR-like_helical_dom_sf"/>
</dbReference>
<feature type="region of interest" description="Disordered" evidence="6">
    <location>
        <begin position="200"/>
        <end position="319"/>
    </location>
</feature>
<evidence type="ECO:0000313" key="8">
    <source>
        <dbReference type="Proteomes" id="UP000279259"/>
    </source>
</evidence>
<proteinExistence type="inferred from homology"/>
<feature type="repeat" description="PPR" evidence="5">
    <location>
        <begin position="1246"/>
        <end position="1281"/>
    </location>
</feature>
<dbReference type="Proteomes" id="UP000279259">
    <property type="component" value="Unassembled WGS sequence"/>
</dbReference>
<evidence type="ECO:0000256" key="4">
    <source>
        <dbReference type="ARBA" id="ARBA00044511"/>
    </source>
</evidence>
<accession>A0A427YT84</accession>
<gene>
    <name evidence="7" type="ORF">EHS25_004092</name>
</gene>
<evidence type="ECO:0000313" key="7">
    <source>
        <dbReference type="EMBL" id="RSH94289.1"/>
    </source>
</evidence>
<keyword evidence="8" id="KW-1185">Reference proteome</keyword>
<comment type="function">
    <text evidence="3">Regulates mitochondrial small subunit maturation by controlling 15S rRNA 5'-end processing. Localizes to the 5' precursor of the 15S rRNA in a position that is subsequently occupied by mS47 in the mature yeast mtSSU. Uses structure and sequence-specific RNA recognition, binding to a single-stranded region of the precursor and specifically recognizing bases -6 to -1. The exchange of Ccm1 for mS47 is coupled to the irreversible removal of precursor rRNA that is accompanied by conformational changes of the mitoribosomal proteins uS5m and mS26. These conformational changes signal completion of 5'-end rRNA processing through protection of the mature 5'-end of the 15S rRNA and stabilization of mS47. The removal of the 5' precursor together with the dissociation of Ccm1 may be catalyzed by the 5'-3' exoribonuclease Pet127. Involved in the specific removal of group I introns in mitochondrial encoded transcripts.</text>
</comment>
<dbReference type="NCBIfam" id="TIGR00756">
    <property type="entry name" value="PPR"/>
    <property type="match status" value="2"/>
</dbReference>
<evidence type="ECO:0000256" key="1">
    <source>
        <dbReference type="ARBA" id="ARBA00006192"/>
    </source>
</evidence>
<feature type="compositionally biased region" description="Low complexity" evidence="6">
    <location>
        <begin position="1568"/>
        <end position="1590"/>
    </location>
</feature>
<dbReference type="PANTHER" id="PTHR47447:SF17">
    <property type="entry name" value="OS12G0638900 PROTEIN"/>
    <property type="match status" value="1"/>
</dbReference>
<dbReference type="PROSITE" id="PS51375">
    <property type="entry name" value="PPR"/>
    <property type="match status" value="3"/>
</dbReference>
<evidence type="ECO:0000256" key="2">
    <source>
        <dbReference type="ARBA" id="ARBA00022737"/>
    </source>
</evidence>
<comment type="caution">
    <text evidence="7">The sequence shown here is derived from an EMBL/GenBank/DDBJ whole genome shotgun (WGS) entry which is preliminary data.</text>
</comment>
<keyword evidence="2" id="KW-0677">Repeat</keyword>
<feature type="compositionally biased region" description="Polar residues" evidence="6">
    <location>
        <begin position="223"/>
        <end position="235"/>
    </location>
</feature>
<feature type="region of interest" description="Disordered" evidence="6">
    <location>
        <begin position="12"/>
        <end position="35"/>
    </location>
</feature>
<feature type="compositionally biased region" description="Low complexity" evidence="6">
    <location>
        <begin position="247"/>
        <end position="264"/>
    </location>
</feature>
<protein>
    <recommendedName>
        <fullName evidence="9">Pentacotripeptide-repeat region of PRORP domain-containing protein</fullName>
    </recommendedName>
</protein>
<organism evidence="7 8">
    <name type="scientific">Saitozyma podzolica</name>
    <dbReference type="NCBI Taxonomy" id="1890683"/>
    <lineage>
        <taxon>Eukaryota</taxon>
        <taxon>Fungi</taxon>
        <taxon>Dikarya</taxon>
        <taxon>Basidiomycota</taxon>
        <taxon>Agaricomycotina</taxon>
        <taxon>Tremellomycetes</taxon>
        <taxon>Tremellales</taxon>
        <taxon>Trimorphomycetaceae</taxon>
        <taxon>Saitozyma</taxon>
    </lineage>
</organism>
<feature type="compositionally biased region" description="Low complexity" evidence="6">
    <location>
        <begin position="303"/>
        <end position="318"/>
    </location>
</feature>
<dbReference type="STRING" id="1890683.A0A427YT84"/>
<dbReference type="PANTHER" id="PTHR47447">
    <property type="entry name" value="OS03G0856100 PROTEIN"/>
    <property type="match status" value="1"/>
</dbReference>
<comment type="similarity">
    <text evidence="1">Belongs to the CCM1 family.</text>
</comment>
<dbReference type="Gene3D" id="1.25.40.10">
    <property type="entry name" value="Tetratricopeptide repeat domain"/>
    <property type="match status" value="4"/>
</dbReference>
<comment type="subunit">
    <text evidence="4">Binds to mitochondrial small subunit 15S rRNA.</text>
</comment>
<evidence type="ECO:0008006" key="9">
    <source>
        <dbReference type="Google" id="ProtNLM"/>
    </source>
</evidence>
<dbReference type="Pfam" id="PF13041">
    <property type="entry name" value="PPR_2"/>
    <property type="match status" value="1"/>
</dbReference>
<dbReference type="Pfam" id="PF01535">
    <property type="entry name" value="PPR"/>
    <property type="match status" value="2"/>
</dbReference>
<dbReference type="OrthoDB" id="411857at2759"/>
<sequence length="1604" mass="174472">MLTKPLSHLRPLLRLPTHTQPDHFTPNPNLLHHLPQNGGVGGHALVSASGSGASAASGSAGSASAGAGKAGWGAGAGVRVVEDTPYVGFFHRYLAASWPILVPISGYGLKLSLIRLQGHARAFLSLAQSSAVDPSSSIVISDDNAPSNSSRAPSLLLKHRISRSPRLVELESSPANVRRAIQARGGSRLAVVDLESEVSDETSARLLESGGGGEHARRRSSIAFPSTSATASGSHSRTDTVAPRQVTSRPSTPSRRPLSRSSSSVDVWQVGIPQPRGPQLAARPLSTRASPSPLPSTEGDAIPSVSVSVSPAPSRSARTIPQPNRVLMDLAGMDVPLSRRRFARSIRHNSSVAQERRLASDDIMLDTAAKQPTTDEADLKIFETLIGPSRIAGDPKLSPRLPLPAGYTVNTYNACLDALIHTRSSGESIALILEIYNEMLERDILPNGRTYTHVLRALCVREKDVWTAASRWAADKRFGRWRSEQIGSKWDREVEVQKDALVDGYIAEGNFASALKLFRATMLLKHAEWKFSPAVYGSMLDAASRQTEPDIKTMIDIMRHAQIRNVTGTRSLYHRVFTALGKVGDKEGLKAMWDEFDQVRANGGGVSLTDWTDEASVARRVADHDVNNHVLHLQRVAWESAIGAFISVGEIEKATELFQSMLDSVGRDEIDLLAPPPADAETMGRFLVHLAKSGQLDLAEEWHDRLATSSELNRTKFQRFLASDLHALSDELVYAGRWRKAVSILGPRFWAKAPGGVPLSIDKDVARRVYIAIVAFATSASDAEALEVVPLLRQIADYCKIIIDPILLVKHVELCERLGRYDEIPRVLDGFMPFSTPSTLPGLHTLAARVIPQMTLSDVGQLLRAFTRQRQQISSAMAAAAAQVYVDARAKVSTGKDLELSPDGWFRLTECFARIRGPQLEEGEWDEAMERYLSDVAELRSDKGDYLAGFDTPSSTFNGLVKNVLDRFGSDRTRIMLKPFGDQNVEEAITRVFAEERESAELQSPVSSELAADSASTSAIDMTSQSDIFSIPPTSASESSMTPPYSPQPPSQHTLHVDLGLSVNVDKHTARNPPLTPLQAYHQVRKALTMSNAVPHIDALSRLISSLGRIGEEAKVQELYNLCQVVLSSAVPQSQQAAAWRNVEDAMLNASCFLGHLEQAGAHRARIVQAGMSPSADAYATMIASSKDTTDDALVARELFDESQALGVRPNLYLYNTIISKLSKARKAEVALELFGHMKEAGIRPSSVTYGAVINACCRVGDSESAETLFAEMASQPNFKPRVPPFNTMMQFYLQTVPSRERVLHYFSLLRSSGVAPSAHTYKLLLDAYSTLPPTDLVSMERVFAELLSDPGVRVQGTHWASLITAYGVYGGDLPKALEVFNGISTHPTSSGPIESVAWEAMLNVLAHRGTLPQLDEMRSRMIESNTKPTAYVFNVLIGGYSRLGAIDRAREIFESMGDSIVGVAAPNNHPALKTSSGHVKPSTVTQGPSEVVYREPSTYEAMIRAEISHGDRTRAEDALRKMEARGYPVAVYMRARGILDEQPISNGVKGFTPVAWNRHVGQEQEQEQAQAQAEPSVQAPAPAPEQAQEGGASVDVEESEPRA</sequence>
<evidence type="ECO:0000256" key="3">
    <source>
        <dbReference type="ARBA" id="ARBA00044493"/>
    </source>
</evidence>
<evidence type="ECO:0000256" key="6">
    <source>
        <dbReference type="SAM" id="MobiDB-lite"/>
    </source>
</evidence>
<dbReference type="InterPro" id="IPR002885">
    <property type="entry name" value="PPR_rpt"/>
</dbReference>
<name>A0A427YT84_9TREE</name>
<feature type="compositionally biased region" description="Polar residues" evidence="6">
    <location>
        <begin position="1014"/>
        <end position="1043"/>
    </location>
</feature>
<feature type="region of interest" description="Disordered" evidence="6">
    <location>
        <begin position="1562"/>
        <end position="1604"/>
    </location>
</feature>
<reference evidence="7 8" key="1">
    <citation type="submission" date="2018-11" db="EMBL/GenBank/DDBJ databases">
        <title>Genome sequence of Saitozyma podzolica DSM 27192.</title>
        <authorList>
            <person name="Aliyu H."/>
            <person name="Gorte O."/>
            <person name="Ochsenreither K."/>
        </authorList>
    </citation>
    <scope>NUCLEOTIDE SEQUENCE [LARGE SCALE GENOMIC DNA]</scope>
    <source>
        <strain evidence="7 8">DSM 27192</strain>
    </source>
</reference>
<evidence type="ECO:0000256" key="5">
    <source>
        <dbReference type="PROSITE-ProRule" id="PRU00708"/>
    </source>
</evidence>
<dbReference type="EMBL" id="RSCD01000002">
    <property type="protein sequence ID" value="RSH94289.1"/>
    <property type="molecule type" value="Genomic_DNA"/>
</dbReference>
<feature type="region of interest" description="Disordered" evidence="6">
    <location>
        <begin position="998"/>
        <end position="1053"/>
    </location>
</feature>
<feature type="repeat" description="PPR" evidence="5">
    <location>
        <begin position="1430"/>
        <end position="1460"/>
    </location>
</feature>